<comment type="caution">
    <text evidence="1">The sequence shown here is derived from an EMBL/GenBank/DDBJ whole genome shotgun (WGS) entry which is preliminary data.</text>
</comment>
<protein>
    <submittedName>
        <fullName evidence="1">Uncharacterized protein</fullName>
    </submittedName>
</protein>
<proteinExistence type="predicted"/>
<keyword evidence="2" id="KW-1185">Reference proteome</keyword>
<dbReference type="Proteomes" id="UP001066276">
    <property type="component" value="Chromosome 3_1"/>
</dbReference>
<sequence length="85" mass="9592">MCDVKERSLHFVMLLATNEAHNRNCEEKTLNQGDVDTLWPIALLPARGKVQGILVAKERSECLENYKLPPHLSVGLSLRPRLKAD</sequence>
<dbReference type="EMBL" id="JANPWB010000005">
    <property type="protein sequence ID" value="KAJ1184305.1"/>
    <property type="molecule type" value="Genomic_DNA"/>
</dbReference>
<dbReference type="AlphaFoldDB" id="A0AAV7U773"/>
<organism evidence="1 2">
    <name type="scientific">Pleurodeles waltl</name>
    <name type="common">Iberian ribbed newt</name>
    <dbReference type="NCBI Taxonomy" id="8319"/>
    <lineage>
        <taxon>Eukaryota</taxon>
        <taxon>Metazoa</taxon>
        <taxon>Chordata</taxon>
        <taxon>Craniata</taxon>
        <taxon>Vertebrata</taxon>
        <taxon>Euteleostomi</taxon>
        <taxon>Amphibia</taxon>
        <taxon>Batrachia</taxon>
        <taxon>Caudata</taxon>
        <taxon>Salamandroidea</taxon>
        <taxon>Salamandridae</taxon>
        <taxon>Pleurodelinae</taxon>
        <taxon>Pleurodeles</taxon>
    </lineage>
</organism>
<gene>
    <name evidence="1" type="ORF">NDU88_001113</name>
</gene>
<name>A0AAV7U773_PLEWA</name>
<evidence type="ECO:0000313" key="2">
    <source>
        <dbReference type="Proteomes" id="UP001066276"/>
    </source>
</evidence>
<evidence type="ECO:0000313" key="1">
    <source>
        <dbReference type="EMBL" id="KAJ1184305.1"/>
    </source>
</evidence>
<accession>A0AAV7U773</accession>
<reference evidence="1" key="1">
    <citation type="journal article" date="2022" name="bioRxiv">
        <title>Sequencing and chromosome-scale assembly of the giantPleurodeles waltlgenome.</title>
        <authorList>
            <person name="Brown T."/>
            <person name="Elewa A."/>
            <person name="Iarovenko S."/>
            <person name="Subramanian E."/>
            <person name="Araus A.J."/>
            <person name="Petzold A."/>
            <person name="Susuki M."/>
            <person name="Suzuki K.-i.T."/>
            <person name="Hayashi T."/>
            <person name="Toyoda A."/>
            <person name="Oliveira C."/>
            <person name="Osipova E."/>
            <person name="Leigh N.D."/>
            <person name="Simon A."/>
            <person name="Yun M.H."/>
        </authorList>
    </citation>
    <scope>NUCLEOTIDE SEQUENCE</scope>
    <source>
        <strain evidence="1">20211129_DDA</strain>
        <tissue evidence="1">Liver</tissue>
    </source>
</reference>